<dbReference type="SUPFAM" id="SSF47769">
    <property type="entry name" value="SAM/Pointed domain"/>
    <property type="match status" value="1"/>
</dbReference>
<feature type="region of interest" description="Disordered" evidence="1">
    <location>
        <begin position="121"/>
        <end position="211"/>
    </location>
</feature>
<dbReference type="SUPFAM" id="SSF54236">
    <property type="entry name" value="Ubiquitin-like"/>
    <property type="match status" value="1"/>
</dbReference>
<dbReference type="InterPro" id="IPR013761">
    <property type="entry name" value="SAM/pointed_sf"/>
</dbReference>
<dbReference type="OrthoDB" id="445896at2759"/>
<dbReference type="InterPro" id="IPR029071">
    <property type="entry name" value="Ubiquitin-like_domsf"/>
</dbReference>
<evidence type="ECO:0000259" key="2">
    <source>
        <dbReference type="PROSITE" id="PS50200"/>
    </source>
</evidence>
<dbReference type="GO" id="GO:0007165">
    <property type="term" value="P:signal transduction"/>
    <property type="evidence" value="ECO:0007669"/>
    <property type="project" value="InterPro"/>
</dbReference>
<organism evidence="3 4">
    <name type="scientific">Kluyveromyces dobzhanskii CBS 2104</name>
    <dbReference type="NCBI Taxonomy" id="1427455"/>
    <lineage>
        <taxon>Eukaryota</taxon>
        <taxon>Fungi</taxon>
        <taxon>Dikarya</taxon>
        <taxon>Ascomycota</taxon>
        <taxon>Saccharomycotina</taxon>
        <taxon>Saccharomycetes</taxon>
        <taxon>Saccharomycetales</taxon>
        <taxon>Saccharomycetaceae</taxon>
        <taxon>Kluyveromyces</taxon>
    </lineage>
</organism>
<feature type="domain" description="Ras-associating" evidence="2">
    <location>
        <begin position="192"/>
        <end position="279"/>
    </location>
</feature>
<evidence type="ECO:0000313" key="4">
    <source>
        <dbReference type="Proteomes" id="UP000031516"/>
    </source>
</evidence>
<dbReference type="EMBL" id="CCBQ010000018">
    <property type="protein sequence ID" value="CDO92717.1"/>
    <property type="molecule type" value="Genomic_DNA"/>
</dbReference>
<evidence type="ECO:0000256" key="1">
    <source>
        <dbReference type="SAM" id="MobiDB-lite"/>
    </source>
</evidence>
<dbReference type="Proteomes" id="UP000031516">
    <property type="component" value="Unassembled WGS sequence"/>
</dbReference>
<gene>
    <name evidence="3" type="ORF">KLDO_g1029</name>
</gene>
<dbReference type="Gene3D" id="1.10.150.50">
    <property type="entry name" value="Transcription Factor, Ets-1"/>
    <property type="match status" value="1"/>
</dbReference>
<dbReference type="Gene3D" id="3.10.20.90">
    <property type="entry name" value="Phosphatidylinositol 3-kinase Catalytic Subunit, Chain A, domain 1"/>
    <property type="match status" value="1"/>
</dbReference>
<protein>
    <submittedName>
        <fullName evidence="3">WGS project CCBQ000000000 data, contig MAT</fullName>
    </submittedName>
</protein>
<evidence type="ECO:0000313" key="3">
    <source>
        <dbReference type="EMBL" id="CDO92717.1"/>
    </source>
</evidence>
<dbReference type="Pfam" id="PF09235">
    <property type="entry name" value="SAM_Ste50p"/>
    <property type="match status" value="1"/>
</dbReference>
<keyword evidence="4" id="KW-1185">Reference proteome</keyword>
<feature type="compositionally biased region" description="Polar residues" evidence="1">
    <location>
        <begin position="173"/>
        <end position="191"/>
    </location>
</feature>
<dbReference type="InterPro" id="IPR000159">
    <property type="entry name" value="RA_dom"/>
</dbReference>
<dbReference type="PROSITE" id="PS50200">
    <property type="entry name" value="RA"/>
    <property type="match status" value="1"/>
</dbReference>
<proteinExistence type="predicted"/>
<dbReference type="SMART" id="SM00314">
    <property type="entry name" value="RA"/>
    <property type="match status" value="1"/>
</dbReference>
<dbReference type="CDD" id="cd01786">
    <property type="entry name" value="RA_STE50"/>
    <property type="match status" value="1"/>
</dbReference>
<comment type="caution">
    <text evidence="3">The sequence shown here is derived from an EMBL/GenBank/DDBJ whole genome shotgun (WGS) entry which is preliminary data.</text>
</comment>
<feature type="compositionally biased region" description="Low complexity" evidence="1">
    <location>
        <begin position="127"/>
        <end position="140"/>
    </location>
</feature>
<sequence>MSGTNEWSTEEVCKKVKAELGLSDGDTFILDRIRENKITGSTLSEISLGDCKDLCQDIISAVQLKTCINKFVDTEEQAPEQELVLTMKGLHQTLNEKLQEFQSNYAQLRLDLLEIVKRNNGPSSTFSPSSQNIQQQSSSQDYFDRAPHHYSHGPSSPKYRSNSNPGLPPQPPSTRNISSPHIATTPGSANTPGGVVSAAPSSEPMKQLRASKEDSCEKVLRNAMKRHNLNEADWRQHVLVICYGDQERVLELEEKPVQIFKSLKQQGLHPAIMLRQKGDFEEVGELAATPGGRL</sequence>
<dbReference type="Pfam" id="PF00788">
    <property type="entry name" value="RA"/>
    <property type="match status" value="1"/>
</dbReference>
<dbReference type="AlphaFoldDB" id="A0A0A8L3B3"/>
<name>A0A0A8L3B3_9SACH</name>
<accession>A0A0A8L3B3</accession>
<reference evidence="3 4" key="1">
    <citation type="submission" date="2014-03" db="EMBL/GenBank/DDBJ databases">
        <title>The genome of Kluyveromyces dobzhanskii.</title>
        <authorList>
            <person name="Nystedt B."/>
            <person name="Astrom S."/>
        </authorList>
    </citation>
    <scope>NUCLEOTIDE SEQUENCE [LARGE SCALE GENOMIC DNA]</scope>
    <source>
        <strain evidence="3 4">CBS 2104</strain>
    </source>
</reference>
<dbReference type="InterPro" id="IPR015316">
    <property type="entry name" value="SAM_Ste50"/>
</dbReference>